<evidence type="ECO:0000313" key="3">
    <source>
        <dbReference type="EMBL" id="AKI79528.1"/>
    </source>
</evidence>
<evidence type="ECO:0000313" key="5">
    <source>
        <dbReference type="Proteomes" id="UP000201519"/>
    </source>
</evidence>
<dbReference type="PANTHER" id="PTHR11001:SF2">
    <property type="entry name" value="MITOCHONDRIAL FISSION PROCESS PROTEIN 1"/>
    <property type="match status" value="1"/>
</dbReference>
<dbReference type="Proteomes" id="UP000240552">
    <property type="component" value="Segment"/>
</dbReference>
<dbReference type="OrthoDB" id="16754at10239"/>
<sequence>MDKRPEETSVIPESLKYAGPMSRLARAFSGFRMASYASDVGEATRGTFPNQFVHSMYAVTISYIFVDLYFRYKDNKHLSNNKQCDSKMTEFQKYMGYHTLWHAQASLFFPTITIHSIVSSTKEFTANINWLNPKVKKFAPVCLSLALIPCLIKPIDDLADKIMDYSYCKLTCYQPHDKHHTESAHEN</sequence>
<reference evidence="2 6" key="1">
    <citation type="journal article" date="2011" name="Proc. Natl. Acad. Sci. U.S.A.">
        <title>Mimivirus shows dramatic genome reduction after intraamoebal culture.</title>
        <authorList>
            <person name="Boyer M."/>
            <person name="Azza S."/>
            <person name="Barrassi L."/>
            <person name="Klose T."/>
            <person name="Campocasso A."/>
            <person name="Pagnier I."/>
            <person name="Fournous G."/>
            <person name="Borg A."/>
            <person name="Robert C."/>
            <person name="Zhang X."/>
            <person name="Desnues C."/>
            <person name="Henrissat B."/>
            <person name="Rossmann M.G."/>
            <person name="La Scola B."/>
            <person name="Raoult D."/>
        </authorList>
    </citation>
    <scope>NUCLEOTIDE SEQUENCE [LARGE SCALE GENOMIC DNA]</scope>
    <source>
        <strain evidence="2">M4</strain>
    </source>
</reference>
<accession>A0A0G2Y1I2</accession>
<dbReference type="Pfam" id="PF10558">
    <property type="entry name" value="MTP18"/>
    <property type="match status" value="1"/>
</dbReference>
<reference evidence="1 5" key="2">
    <citation type="journal article" date="2011" name="Virol. J.">
        <title>Breaking the 1000-gene barrier for Mimivirus using ultra-deep genome and transcriptome sequencing.</title>
        <authorList>
            <person name="Legendre M."/>
            <person name="Santini S."/>
            <person name="Rico A."/>
            <person name="Abergel C."/>
            <person name="Claverie J.M."/>
        </authorList>
    </citation>
    <scope>NUCLEOTIDE SEQUENCE [LARGE SCALE GENOMIC DNA]</scope>
</reference>
<evidence type="ECO:0000313" key="6">
    <source>
        <dbReference type="Proteomes" id="UP000240552"/>
    </source>
</evidence>
<dbReference type="KEGG" id="vg:9925396"/>
<dbReference type="GeneID" id="9925396"/>
<dbReference type="InterPro" id="IPR019560">
    <property type="entry name" value="Mitochondrial_18_kDa_protein"/>
</dbReference>
<dbReference type="PANTHER" id="PTHR11001">
    <property type="entry name" value="MITOCHONDRIAL FISSION PROCESS PROTEIN 1"/>
    <property type="match status" value="1"/>
</dbReference>
<evidence type="ECO:0000313" key="4">
    <source>
        <dbReference type="EMBL" id="AKI81417.1"/>
    </source>
</evidence>
<evidence type="ECO:0000313" key="2">
    <source>
        <dbReference type="EMBL" id="AEJ34986.1"/>
    </source>
</evidence>
<keyword evidence="5" id="KW-1185">Reference proteome</keyword>
<dbReference type="Proteomes" id="UP000241474">
    <property type="component" value="Segment"/>
</dbReference>
<dbReference type="Proteomes" id="UP000201519">
    <property type="component" value="Segment"/>
</dbReference>
<organism evidence="1 5">
    <name type="scientific">Acanthamoeba polyphaga mimivirus</name>
    <name type="common">APMV</name>
    <dbReference type="NCBI Taxonomy" id="212035"/>
    <lineage>
        <taxon>Viruses</taxon>
        <taxon>Varidnaviria</taxon>
        <taxon>Bamfordvirae</taxon>
        <taxon>Nucleocytoviricota</taxon>
        <taxon>Megaviricetes</taxon>
        <taxon>Imitervirales</taxon>
        <taxon>Mimiviridae</taxon>
        <taxon>Megamimivirinae</taxon>
        <taxon>Mimivirus</taxon>
        <taxon>Mimivirus bradfordmassiliense</taxon>
    </lineage>
</organism>
<dbReference type="GO" id="GO:0000266">
    <property type="term" value="P:mitochondrial fission"/>
    <property type="evidence" value="ECO:0007669"/>
    <property type="project" value="TreeGrafter"/>
</dbReference>
<dbReference type="Proteomes" id="UP000274448">
    <property type="component" value="Segment"/>
</dbReference>
<dbReference type="EMBL" id="JN036606">
    <property type="protein sequence ID" value="AEJ34986.1"/>
    <property type="molecule type" value="Genomic_DNA"/>
</dbReference>
<evidence type="ECO:0000313" key="8">
    <source>
        <dbReference type="Proteomes" id="UP000274448"/>
    </source>
</evidence>
<name>A0A0G2Y1I2_MIMIV</name>
<gene>
    <name evidence="1" type="primary">R740</name>
    <name evidence="2" type="ORF">MIMI_R740</name>
</gene>
<dbReference type="RefSeq" id="YP_003987269.1">
    <property type="nucleotide sequence ID" value="NC_014649.1"/>
</dbReference>
<accession>E3W022</accession>
<reference evidence="7 8" key="3">
    <citation type="submission" date="2014-10" db="EMBL/GenBank/DDBJ databases">
        <title>Pan-genome analysis of Brazilian lineage A amoebal mimiviruses.</title>
        <authorList>
            <person name="Assis F.L."/>
            <person name="Abrahao J.S."/>
            <person name="Kroon E.G."/>
            <person name="Dornas F.P."/>
            <person name="Andrade K.R."/>
            <person name="Borato P.V.M."/>
            <person name="Pilotto M.R."/>
            <person name="Benamar S."/>
            <person name="LaScola B."/>
            <person name="Colson P."/>
        </authorList>
    </citation>
    <scope>NUCLEOTIDE SEQUENCE [LARGE SCALE GENOMIC DNA]</scope>
    <source>
        <strain evidence="4 8">Amazonia</strain>
        <strain evidence="3 7">Oyster</strain>
    </source>
</reference>
<evidence type="ECO:0000313" key="7">
    <source>
        <dbReference type="Proteomes" id="UP000241474"/>
    </source>
</evidence>
<dbReference type="EMBL" id="KM982403">
    <property type="protein sequence ID" value="AKI81417.1"/>
    <property type="molecule type" value="Genomic_DNA"/>
</dbReference>
<organismHost>
    <name type="scientific">Acanthamoeba polyphaga</name>
    <name type="common">Amoeba</name>
    <dbReference type="NCBI Taxonomy" id="5757"/>
</organismHost>
<proteinExistence type="predicted"/>
<dbReference type="EMBL" id="HQ336222">
    <property type="protein sequence ID" value="ADO18822.1"/>
    <property type="molecule type" value="Genomic_DNA"/>
</dbReference>
<evidence type="ECO:0000313" key="1">
    <source>
        <dbReference type="EMBL" id="ADO18822.1"/>
    </source>
</evidence>
<protein>
    <submittedName>
        <fullName evidence="1">Putative mitochondrial protein</fullName>
    </submittedName>
    <submittedName>
        <fullName evidence="2">Uncharacterized protein R740</fullName>
    </submittedName>
</protein>
<dbReference type="EMBL" id="KM982401">
    <property type="protein sequence ID" value="AKI79528.1"/>
    <property type="molecule type" value="Genomic_DNA"/>
</dbReference>